<dbReference type="AlphaFoldDB" id="A0A2T0W4T7"/>
<evidence type="ECO:0000256" key="2">
    <source>
        <dbReference type="ARBA" id="ARBA00022692"/>
    </source>
</evidence>
<evidence type="ECO:0000259" key="6">
    <source>
        <dbReference type="Pfam" id="PF06271"/>
    </source>
</evidence>
<evidence type="ECO:0000256" key="1">
    <source>
        <dbReference type="ARBA" id="ARBA00004141"/>
    </source>
</evidence>
<dbReference type="InterPro" id="IPR010432">
    <property type="entry name" value="RDD"/>
</dbReference>
<sequence length="142" mass="15764">MTDTPYYPTADAFSGVTLKRGLAWIFDIIIIGVICTLVLPFTAFTGIFFFPALMLTVGFFYRWFTIANGSATWGMRMFGIILRDLYGRPLSSGTALAHTLGYTISVCVTPLQLISVILMLVSRESKGLTDYLLGTYAMNRYA</sequence>
<dbReference type="RefSeq" id="WP_106353926.1">
    <property type="nucleotide sequence ID" value="NZ_PVTP01000001.1"/>
</dbReference>
<keyword evidence="8" id="KW-1185">Reference proteome</keyword>
<organism evidence="7 8">
    <name type="scientific">Yoonia maritima</name>
    <dbReference type="NCBI Taxonomy" id="1435347"/>
    <lineage>
        <taxon>Bacteria</taxon>
        <taxon>Pseudomonadati</taxon>
        <taxon>Pseudomonadota</taxon>
        <taxon>Alphaproteobacteria</taxon>
        <taxon>Rhodobacterales</taxon>
        <taxon>Paracoccaceae</taxon>
        <taxon>Yoonia</taxon>
    </lineage>
</organism>
<dbReference type="EMBL" id="PVTP01000001">
    <property type="protein sequence ID" value="PRY80401.1"/>
    <property type="molecule type" value="Genomic_DNA"/>
</dbReference>
<reference evidence="7 8" key="1">
    <citation type="submission" date="2018-03" db="EMBL/GenBank/DDBJ databases">
        <title>Genomic Encyclopedia of Archaeal and Bacterial Type Strains, Phase II (KMG-II): from individual species to whole genera.</title>
        <authorList>
            <person name="Goeker M."/>
        </authorList>
    </citation>
    <scope>NUCLEOTIDE SEQUENCE [LARGE SCALE GENOMIC DNA]</scope>
    <source>
        <strain evidence="7 8">DSM 101533</strain>
    </source>
</reference>
<keyword evidence="3 5" id="KW-1133">Transmembrane helix</keyword>
<evidence type="ECO:0000256" key="4">
    <source>
        <dbReference type="ARBA" id="ARBA00023136"/>
    </source>
</evidence>
<feature type="transmembrane region" description="Helical" evidence="5">
    <location>
        <begin position="102"/>
        <end position="121"/>
    </location>
</feature>
<evidence type="ECO:0000256" key="3">
    <source>
        <dbReference type="ARBA" id="ARBA00022989"/>
    </source>
</evidence>
<protein>
    <submittedName>
        <fullName evidence="7">RDD family protein</fullName>
    </submittedName>
</protein>
<gene>
    <name evidence="7" type="ORF">CLV80_101253</name>
</gene>
<dbReference type="Proteomes" id="UP000238007">
    <property type="component" value="Unassembled WGS sequence"/>
</dbReference>
<dbReference type="OrthoDB" id="7270324at2"/>
<evidence type="ECO:0000256" key="5">
    <source>
        <dbReference type="SAM" id="Phobius"/>
    </source>
</evidence>
<evidence type="ECO:0000313" key="8">
    <source>
        <dbReference type="Proteomes" id="UP000238007"/>
    </source>
</evidence>
<keyword evidence="2 5" id="KW-0812">Transmembrane</keyword>
<dbReference type="GO" id="GO:0016020">
    <property type="term" value="C:membrane"/>
    <property type="evidence" value="ECO:0007669"/>
    <property type="project" value="UniProtKB-SubCell"/>
</dbReference>
<comment type="subcellular location">
    <subcellularLocation>
        <location evidence="1">Membrane</location>
        <topology evidence="1">Multi-pass membrane protein</topology>
    </subcellularLocation>
</comment>
<keyword evidence="4 5" id="KW-0472">Membrane</keyword>
<accession>A0A2T0W4T7</accession>
<feature type="domain" description="RDD" evidence="6">
    <location>
        <begin position="18"/>
        <end position="133"/>
    </location>
</feature>
<evidence type="ECO:0000313" key="7">
    <source>
        <dbReference type="EMBL" id="PRY80401.1"/>
    </source>
</evidence>
<dbReference type="Pfam" id="PF06271">
    <property type="entry name" value="RDD"/>
    <property type="match status" value="1"/>
</dbReference>
<name>A0A2T0W4T7_9RHOB</name>
<proteinExistence type="predicted"/>
<comment type="caution">
    <text evidence="7">The sequence shown here is derived from an EMBL/GenBank/DDBJ whole genome shotgun (WGS) entry which is preliminary data.</text>
</comment>
<feature type="transmembrane region" description="Helical" evidence="5">
    <location>
        <begin position="23"/>
        <end position="53"/>
    </location>
</feature>